<organism evidence="5 6">
    <name type="scientific">Arthrobacter crystallopoietes BAB-32</name>
    <dbReference type="NCBI Taxonomy" id="1246476"/>
    <lineage>
        <taxon>Bacteria</taxon>
        <taxon>Bacillati</taxon>
        <taxon>Actinomycetota</taxon>
        <taxon>Actinomycetes</taxon>
        <taxon>Micrococcales</taxon>
        <taxon>Micrococcaceae</taxon>
        <taxon>Crystallibacter</taxon>
    </lineage>
</organism>
<evidence type="ECO:0000259" key="4">
    <source>
        <dbReference type="PROSITE" id="PS50949"/>
    </source>
</evidence>
<keyword evidence="1" id="KW-0805">Transcription regulation</keyword>
<dbReference type="SMART" id="SM00895">
    <property type="entry name" value="FCD"/>
    <property type="match status" value="1"/>
</dbReference>
<dbReference type="InterPro" id="IPR008920">
    <property type="entry name" value="TF_FadR/GntR_C"/>
</dbReference>
<dbReference type="SMART" id="SM00345">
    <property type="entry name" value="HTH_GNTR"/>
    <property type="match status" value="1"/>
</dbReference>
<comment type="caution">
    <text evidence="5">The sequence shown here is derived from an EMBL/GenBank/DDBJ whole genome shotgun (WGS) entry which is preliminary data.</text>
</comment>
<dbReference type="EMBL" id="ANPE02000154">
    <property type="protein sequence ID" value="EMY33782.1"/>
    <property type="molecule type" value="Genomic_DNA"/>
</dbReference>
<feature type="domain" description="HTH gntR-type" evidence="4">
    <location>
        <begin position="4"/>
        <end position="71"/>
    </location>
</feature>
<gene>
    <name evidence="5" type="ORF">D477_013010</name>
</gene>
<accession>N1V151</accession>
<dbReference type="InterPro" id="IPR000524">
    <property type="entry name" value="Tscrpt_reg_HTH_GntR"/>
</dbReference>
<dbReference type="InterPro" id="IPR036388">
    <property type="entry name" value="WH-like_DNA-bd_sf"/>
</dbReference>
<dbReference type="Gene3D" id="1.20.120.530">
    <property type="entry name" value="GntR ligand-binding domain-like"/>
    <property type="match status" value="1"/>
</dbReference>
<dbReference type="GO" id="GO:0003677">
    <property type="term" value="F:DNA binding"/>
    <property type="evidence" value="ECO:0007669"/>
    <property type="project" value="UniProtKB-KW"/>
</dbReference>
<dbReference type="CDD" id="cd07377">
    <property type="entry name" value="WHTH_GntR"/>
    <property type="match status" value="1"/>
</dbReference>
<evidence type="ECO:0000256" key="3">
    <source>
        <dbReference type="ARBA" id="ARBA00023163"/>
    </source>
</evidence>
<evidence type="ECO:0000313" key="6">
    <source>
        <dbReference type="Proteomes" id="UP000010729"/>
    </source>
</evidence>
<dbReference type="PROSITE" id="PS50949">
    <property type="entry name" value="HTH_GNTR"/>
    <property type="match status" value="1"/>
</dbReference>
<evidence type="ECO:0000256" key="2">
    <source>
        <dbReference type="ARBA" id="ARBA00023125"/>
    </source>
</evidence>
<dbReference type="OrthoDB" id="9816161at2"/>
<dbReference type="InterPro" id="IPR011711">
    <property type="entry name" value="GntR_C"/>
</dbReference>
<keyword evidence="6" id="KW-1185">Reference proteome</keyword>
<dbReference type="PRINTS" id="PR00035">
    <property type="entry name" value="HTHGNTR"/>
</dbReference>
<dbReference type="Gene3D" id="1.10.10.10">
    <property type="entry name" value="Winged helix-like DNA-binding domain superfamily/Winged helix DNA-binding domain"/>
    <property type="match status" value="1"/>
</dbReference>
<dbReference type="SUPFAM" id="SSF48008">
    <property type="entry name" value="GntR ligand-binding domain-like"/>
    <property type="match status" value="1"/>
</dbReference>
<evidence type="ECO:0000313" key="5">
    <source>
        <dbReference type="EMBL" id="EMY33782.1"/>
    </source>
</evidence>
<proteinExistence type="predicted"/>
<keyword evidence="3" id="KW-0804">Transcription</keyword>
<dbReference type="Pfam" id="PF00392">
    <property type="entry name" value="GntR"/>
    <property type="match status" value="1"/>
</dbReference>
<dbReference type="AlphaFoldDB" id="N1V151"/>
<evidence type="ECO:0000256" key="1">
    <source>
        <dbReference type="ARBA" id="ARBA00023015"/>
    </source>
</evidence>
<protein>
    <submittedName>
        <fullName evidence="5">Transcriptional regulator</fullName>
    </submittedName>
</protein>
<reference evidence="5 6" key="1">
    <citation type="journal article" date="2013" name="Genome Announc.">
        <title>Draft Genome Sequence of Arthrobacter crystallopoietes Strain BAB-32, Revealing Genes for Bioremediation.</title>
        <authorList>
            <person name="Joshi M.N."/>
            <person name="Pandit A.S."/>
            <person name="Sharma A."/>
            <person name="Pandya R.V."/>
            <person name="Desai S.M."/>
            <person name="Saxena A.K."/>
            <person name="Bagatharia S.B."/>
        </authorList>
    </citation>
    <scope>NUCLEOTIDE SEQUENCE [LARGE SCALE GENOMIC DNA]</scope>
    <source>
        <strain evidence="5 6">BAB-32</strain>
    </source>
</reference>
<sequence>MEARPTAVLIADQLRARIIDGSFRLGEQVTEAAIAQQLNVSRGPVREALQRLSQEGLLVSHRNRGVFVLELSPADITEIYVARQAVETAAAREILAAGEPAVGKAVRQLARIIARLPDAVAARDWAKVAELDLRFHTALVAASGNARLSRMFVTLAAESRICMVHVKISYRRFNELVAEHQELVDLLAAADAEGLHQALVRHMETAAADLTASMLETRGTPEAVEPEAVHSEGLQSA</sequence>
<dbReference type="PANTHER" id="PTHR43537:SF5">
    <property type="entry name" value="UXU OPERON TRANSCRIPTIONAL REGULATOR"/>
    <property type="match status" value="1"/>
</dbReference>
<dbReference type="Proteomes" id="UP000010729">
    <property type="component" value="Unassembled WGS sequence"/>
</dbReference>
<name>N1V151_9MICC</name>
<dbReference type="InterPro" id="IPR036390">
    <property type="entry name" value="WH_DNA-bd_sf"/>
</dbReference>
<dbReference type="SUPFAM" id="SSF46785">
    <property type="entry name" value="Winged helix' DNA-binding domain"/>
    <property type="match status" value="1"/>
</dbReference>
<dbReference type="Pfam" id="PF07729">
    <property type="entry name" value="FCD"/>
    <property type="match status" value="1"/>
</dbReference>
<keyword evidence="2" id="KW-0238">DNA-binding</keyword>
<dbReference type="GO" id="GO:0003700">
    <property type="term" value="F:DNA-binding transcription factor activity"/>
    <property type="evidence" value="ECO:0007669"/>
    <property type="project" value="InterPro"/>
</dbReference>
<dbReference type="PANTHER" id="PTHR43537">
    <property type="entry name" value="TRANSCRIPTIONAL REGULATOR, GNTR FAMILY"/>
    <property type="match status" value="1"/>
</dbReference>